<organism evidence="1 2">
    <name type="scientific">Frankliniella occidentalis</name>
    <name type="common">Western flower thrips</name>
    <name type="synonym">Euthrips occidentalis</name>
    <dbReference type="NCBI Taxonomy" id="133901"/>
    <lineage>
        <taxon>Eukaryota</taxon>
        <taxon>Metazoa</taxon>
        <taxon>Ecdysozoa</taxon>
        <taxon>Arthropoda</taxon>
        <taxon>Hexapoda</taxon>
        <taxon>Insecta</taxon>
        <taxon>Pterygota</taxon>
        <taxon>Neoptera</taxon>
        <taxon>Paraneoptera</taxon>
        <taxon>Thysanoptera</taxon>
        <taxon>Terebrantia</taxon>
        <taxon>Thripoidea</taxon>
        <taxon>Thripidae</taxon>
        <taxon>Frankliniella</taxon>
    </lineage>
</organism>
<reference evidence="2" key="1">
    <citation type="submission" date="2025-08" db="UniProtKB">
        <authorList>
            <consortium name="RefSeq"/>
        </authorList>
    </citation>
    <scope>IDENTIFICATION</scope>
    <source>
        <tissue evidence="2">Whole organism</tissue>
    </source>
</reference>
<accession>A0A9C6TTY3</accession>
<evidence type="ECO:0000313" key="2">
    <source>
        <dbReference type="RefSeq" id="XP_052122366.1"/>
    </source>
</evidence>
<gene>
    <name evidence="2" type="primary">LOC113213664</name>
</gene>
<name>A0A9C6TTY3_FRAOC</name>
<proteinExistence type="predicted"/>
<dbReference type="KEGG" id="foc:113213664"/>
<evidence type="ECO:0000313" key="1">
    <source>
        <dbReference type="Proteomes" id="UP000504606"/>
    </source>
</evidence>
<dbReference type="GeneID" id="113213664"/>
<keyword evidence="1" id="KW-1185">Reference proteome</keyword>
<sequence length="153" mass="17921">MCELQNRTPAWKWNIHTTRFNPYKPREILLLSGNVTGVNGSLDDNCWGKIILDVWRNNQWKENAFVFFRKDKACTHIKTNVPTLYEPLFKKRETKGQCILKPGVYELNNAPVKWVFPNIPIMPYGRYRFRMTGGRTESYTCMACELTVIPKSD</sequence>
<dbReference type="AlphaFoldDB" id="A0A9C6TTY3"/>
<dbReference type="Proteomes" id="UP000504606">
    <property type="component" value="Unplaced"/>
</dbReference>
<dbReference type="RefSeq" id="XP_052122366.1">
    <property type="nucleotide sequence ID" value="XM_052266406.1"/>
</dbReference>
<protein>
    <submittedName>
        <fullName evidence="2">Uncharacterized protein LOC113213664</fullName>
    </submittedName>
</protein>
<dbReference type="OrthoDB" id="6613763at2759"/>